<evidence type="ECO:0000313" key="2">
    <source>
        <dbReference type="EMBL" id="QCA27960.1"/>
    </source>
</evidence>
<reference evidence="3 5" key="1">
    <citation type="submission" date="2019-03" db="EMBL/GenBank/DDBJ databases">
        <title>Vagococcus sp. was isolated fron gut of Carduelis flavirostris.</title>
        <authorList>
            <person name="Ge Y."/>
        </authorList>
    </citation>
    <scope>NUCLEOTIDE SEQUENCE [LARGE SCALE GENOMIC DNA]</scope>
    <source>
        <strain evidence="3 5">CF-210</strain>
    </source>
</reference>
<reference evidence="2 4" key="2">
    <citation type="journal article" date="2020" name="Int. J. Syst. Evol. Microbiol.">
        <title>Vagococcus xieshaowenii sp. nov., isolated from snow finch (Montifringilla taczanowskii) cloacal content.</title>
        <authorList>
            <person name="Ge Y."/>
            <person name="Yang J."/>
            <person name="Lai X.H."/>
            <person name="Zhang G."/>
            <person name="Jin D."/>
            <person name="Lu S."/>
            <person name="Wang B."/>
            <person name="Huang Y."/>
            <person name="Huang Y."/>
            <person name="Ren Z."/>
            <person name="Zhang X."/>
            <person name="Xu J."/>
        </authorList>
    </citation>
    <scope>NUCLEOTIDE SEQUENCE [LARGE SCALE GENOMIC DNA]</scope>
    <source>
        <strain evidence="4">personal::cf-49</strain>
        <strain evidence="2">Personal::cf-49</strain>
    </source>
</reference>
<name>A0AAJ5EFE4_9ENTE</name>
<dbReference type="PIRSF" id="PIRSF031501">
    <property type="entry name" value="QueT"/>
    <property type="match status" value="1"/>
</dbReference>
<keyword evidence="1" id="KW-0472">Membrane</keyword>
<dbReference type="Proteomes" id="UP000297725">
    <property type="component" value="Unassembled WGS sequence"/>
</dbReference>
<protein>
    <submittedName>
        <fullName evidence="3">QueT transporter family protein</fullName>
    </submittedName>
</protein>
<evidence type="ECO:0000313" key="4">
    <source>
        <dbReference type="Proteomes" id="UP000296883"/>
    </source>
</evidence>
<evidence type="ECO:0000313" key="5">
    <source>
        <dbReference type="Proteomes" id="UP000297725"/>
    </source>
</evidence>
<keyword evidence="1" id="KW-1133">Transmembrane helix</keyword>
<dbReference type="InterPro" id="IPR010387">
    <property type="entry name" value="QueT"/>
</dbReference>
<dbReference type="Pfam" id="PF06177">
    <property type="entry name" value="QueT"/>
    <property type="match status" value="1"/>
</dbReference>
<keyword evidence="4" id="KW-1185">Reference proteome</keyword>
<feature type="transmembrane region" description="Helical" evidence="1">
    <location>
        <begin position="62"/>
        <end position="95"/>
    </location>
</feature>
<proteinExistence type="predicted"/>
<gene>
    <name evidence="3" type="ORF">E4031_05325</name>
    <name evidence="2" type="ORF">E4Z98_00800</name>
</gene>
<dbReference type="EMBL" id="CP038865">
    <property type="protein sequence ID" value="QCA27960.1"/>
    <property type="molecule type" value="Genomic_DNA"/>
</dbReference>
<dbReference type="RefSeq" id="WP_135254407.1">
    <property type="nucleotide sequence ID" value="NZ_CP038865.1"/>
</dbReference>
<dbReference type="AlphaFoldDB" id="A0AAJ5EFE4"/>
<feature type="transmembrane region" description="Helical" evidence="1">
    <location>
        <begin position="107"/>
        <end position="130"/>
    </location>
</feature>
<evidence type="ECO:0000313" key="3">
    <source>
        <dbReference type="EMBL" id="TFZ41272.1"/>
    </source>
</evidence>
<feature type="transmembrane region" description="Helical" evidence="1">
    <location>
        <begin position="136"/>
        <end position="161"/>
    </location>
</feature>
<organism evidence="3 5">
    <name type="scientific">Vagococcus xieshaowenii</name>
    <dbReference type="NCBI Taxonomy" id="2562451"/>
    <lineage>
        <taxon>Bacteria</taxon>
        <taxon>Bacillati</taxon>
        <taxon>Bacillota</taxon>
        <taxon>Bacilli</taxon>
        <taxon>Lactobacillales</taxon>
        <taxon>Enterococcaceae</taxon>
        <taxon>Vagococcus</taxon>
    </lineage>
</organism>
<dbReference type="PANTHER" id="PTHR40044">
    <property type="entry name" value="INTEGRAL MEMBRANE PROTEIN-RELATED"/>
    <property type="match status" value="1"/>
</dbReference>
<feature type="transmembrane region" description="Helical" evidence="1">
    <location>
        <begin position="20"/>
        <end position="42"/>
    </location>
</feature>
<keyword evidence="1" id="KW-0812">Transmembrane</keyword>
<accession>A0AAJ5EFE4</accession>
<dbReference type="PANTHER" id="PTHR40044:SF1">
    <property type="entry name" value="INTEGRAL MEMBRANE PROTEIN"/>
    <property type="match status" value="1"/>
</dbReference>
<evidence type="ECO:0000256" key="1">
    <source>
        <dbReference type="SAM" id="Phobius"/>
    </source>
</evidence>
<dbReference type="Proteomes" id="UP000296883">
    <property type="component" value="Chromosome"/>
</dbReference>
<dbReference type="EMBL" id="SRHU01000021">
    <property type="protein sequence ID" value="TFZ41272.1"/>
    <property type="molecule type" value="Genomic_DNA"/>
</dbReference>
<sequence length="169" mass="18715">MNESREGARRQFNTKEIATIGVVTGLYVVITLFLSVISFGALQLRLAEMFNYLSLYNKKYVWAVTLGVAIANIFSPLGVIDVAVGSVCTFLVLQFNLFITRNMTSMPLKLAVTAVIFAISMFTVSGQLTIMYQAPFFINWLAIGLGELFSMTVGGVLIHWISKKIDLTK</sequence>